<dbReference type="RefSeq" id="WP_114480636.1">
    <property type="nucleotide sequence ID" value="NZ_QPII01000020.1"/>
</dbReference>
<reference evidence="2 3" key="1">
    <citation type="submission" date="2018-07" db="EMBL/GenBank/DDBJ databases">
        <title>Halomonas montanilacus sp. nov., isolated from Lake Pengyan on Tibetan Plateau.</title>
        <authorList>
            <person name="Lu H."/>
            <person name="Xing P."/>
            <person name="Wu Q."/>
        </authorList>
    </citation>
    <scope>NUCLEOTIDE SEQUENCE [LARGE SCALE GENOMIC DNA]</scope>
    <source>
        <strain evidence="2 3">PYC7W</strain>
    </source>
</reference>
<gene>
    <name evidence="2" type="ORF">DU505_19505</name>
</gene>
<comment type="caution">
    <text evidence="2">The sequence shown here is derived from an EMBL/GenBank/DDBJ whole genome shotgun (WGS) entry which is preliminary data.</text>
</comment>
<proteinExistence type="predicted"/>
<accession>A0A368TRI7</accession>
<name>A0A368TRI7_9GAMM</name>
<organism evidence="2 3">
    <name type="scientific">Billgrantia montanilacus</name>
    <dbReference type="NCBI Taxonomy" id="2282305"/>
    <lineage>
        <taxon>Bacteria</taxon>
        <taxon>Pseudomonadati</taxon>
        <taxon>Pseudomonadota</taxon>
        <taxon>Gammaproteobacteria</taxon>
        <taxon>Oceanospirillales</taxon>
        <taxon>Halomonadaceae</taxon>
        <taxon>Billgrantia</taxon>
    </lineage>
</organism>
<dbReference type="InterPro" id="IPR050700">
    <property type="entry name" value="YIM1/Zinc_Alcohol_DH_Fams"/>
</dbReference>
<dbReference type="SMART" id="SM00829">
    <property type="entry name" value="PKS_ER"/>
    <property type="match status" value="1"/>
</dbReference>
<dbReference type="SUPFAM" id="SSF50129">
    <property type="entry name" value="GroES-like"/>
    <property type="match status" value="1"/>
</dbReference>
<dbReference type="CDD" id="cd05289">
    <property type="entry name" value="MDR_like_2"/>
    <property type="match status" value="1"/>
</dbReference>
<feature type="domain" description="Enoyl reductase (ER)" evidence="1">
    <location>
        <begin position="10"/>
        <end position="302"/>
    </location>
</feature>
<dbReference type="InterPro" id="IPR011032">
    <property type="entry name" value="GroES-like_sf"/>
</dbReference>
<evidence type="ECO:0000313" key="2">
    <source>
        <dbReference type="EMBL" id="RCV86847.1"/>
    </source>
</evidence>
<dbReference type="AlphaFoldDB" id="A0A368TRI7"/>
<dbReference type="InterPro" id="IPR036291">
    <property type="entry name" value="NAD(P)-bd_dom_sf"/>
</dbReference>
<sequence length="306" mass="32454">MKAALLNAFGGAEVITIGEAILRDLQPNEAVVCVEVSGANPLDLKITAGYMQQVFPVDFPYVPGTDFSGVVDAVGAEVKNLKPGERVFGRTEPSSGGAFGRNVVIAAANLCVIPSEMSFEQAAALPTTFGTARKALFEVGHLQRGQRVLIHAAAGGVGSMAIQQAHHAGAHVIATASARNIELVKSLGADEVIDYRTEDFTRLRGIDLVLDTIGGETLEKSWSVLRPGGRIASLVEFGIKSRSGQTGEFVFFASATSFLPEAIRQFQAGHLQIITDSIFPLEETRSALEKLATGHARGKVLVRISN</sequence>
<dbReference type="SUPFAM" id="SSF51735">
    <property type="entry name" value="NAD(P)-binding Rossmann-fold domains"/>
    <property type="match status" value="1"/>
</dbReference>
<keyword evidence="3" id="KW-1185">Reference proteome</keyword>
<dbReference type="PANTHER" id="PTHR11695:SF294">
    <property type="entry name" value="RETICULON-4-INTERACTING PROTEIN 1, MITOCHONDRIAL"/>
    <property type="match status" value="1"/>
</dbReference>
<protein>
    <submittedName>
        <fullName evidence="2">NADP-dependent oxidoreductase</fullName>
    </submittedName>
</protein>
<dbReference type="Gene3D" id="3.40.50.720">
    <property type="entry name" value="NAD(P)-binding Rossmann-like Domain"/>
    <property type="match status" value="1"/>
</dbReference>
<dbReference type="InterPro" id="IPR020843">
    <property type="entry name" value="ER"/>
</dbReference>
<dbReference type="Gene3D" id="3.90.180.10">
    <property type="entry name" value="Medium-chain alcohol dehydrogenases, catalytic domain"/>
    <property type="match status" value="1"/>
</dbReference>
<dbReference type="Pfam" id="PF08240">
    <property type="entry name" value="ADH_N"/>
    <property type="match status" value="1"/>
</dbReference>
<dbReference type="Pfam" id="PF13602">
    <property type="entry name" value="ADH_zinc_N_2"/>
    <property type="match status" value="1"/>
</dbReference>
<dbReference type="GO" id="GO:0016491">
    <property type="term" value="F:oxidoreductase activity"/>
    <property type="evidence" value="ECO:0007669"/>
    <property type="project" value="InterPro"/>
</dbReference>
<evidence type="ECO:0000259" key="1">
    <source>
        <dbReference type="SMART" id="SM00829"/>
    </source>
</evidence>
<dbReference type="OrthoDB" id="9785812at2"/>
<evidence type="ECO:0000313" key="3">
    <source>
        <dbReference type="Proteomes" id="UP000252405"/>
    </source>
</evidence>
<dbReference type="PANTHER" id="PTHR11695">
    <property type="entry name" value="ALCOHOL DEHYDROGENASE RELATED"/>
    <property type="match status" value="1"/>
</dbReference>
<dbReference type="EMBL" id="QPII01000020">
    <property type="protein sequence ID" value="RCV86847.1"/>
    <property type="molecule type" value="Genomic_DNA"/>
</dbReference>
<dbReference type="Proteomes" id="UP000252405">
    <property type="component" value="Unassembled WGS sequence"/>
</dbReference>
<dbReference type="InterPro" id="IPR013154">
    <property type="entry name" value="ADH-like_N"/>
</dbReference>